<protein>
    <submittedName>
        <fullName evidence="5">Lrp/AsnC family transcriptional regulator</fullName>
    </submittedName>
</protein>
<feature type="domain" description="HTH asnC-type" evidence="4">
    <location>
        <begin position="202"/>
        <end position="240"/>
    </location>
</feature>
<evidence type="ECO:0000256" key="3">
    <source>
        <dbReference type="ARBA" id="ARBA00023163"/>
    </source>
</evidence>
<dbReference type="GO" id="GO:0043200">
    <property type="term" value="P:response to amino acid"/>
    <property type="evidence" value="ECO:0007669"/>
    <property type="project" value="TreeGrafter"/>
</dbReference>
<dbReference type="PANTHER" id="PTHR30154">
    <property type="entry name" value="LEUCINE-RESPONSIVE REGULATORY PROTEIN"/>
    <property type="match status" value="1"/>
</dbReference>
<dbReference type="SUPFAM" id="SSF46785">
    <property type="entry name" value="Winged helix' DNA-binding domain"/>
    <property type="match status" value="2"/>
</dbReference>
<dbReference type="SUPFAM" id="SSF54909">
    <property type="entry name" value="Dimeric alpha+beta barrel"/>
    <property type="match status" value="1"/>
</dbReference>
<evidence type="ECO:0000256" key="1">
    <source>
        <dbReference type="ARBA" id="ARBA00023015"/>
    </source>
</evidence>
<evidence type="ECO:0000313" key="6">
    <source>
        <dbReference type="Proteomes" id="UP000295511"/>
    </source>
</evidence>
<dbReference type="InterPro" id="IPR000485">
    <property type="entry name" value="AsnC-type_HTH_dom"/>
</dbReference>
<dbReference type="PRINTS" id="PR00033">
    <property type="entry name" value="HTHASNC"/>
</dbReference>
<evidence type="ECO:0000256" key="2">
    <source>
        <dbReference type="ARBA" id="ARBA00023125"/>
    </source>
</evidence>
<dbReference type="InterPro" id="IPR036390">
    <property type="entry name" value="WH_DNA-bd_sf"/>
</dbReference>
<keyword evidence="1" id="KW-0805">Transcription regulation</keyword>
<dbReference type="Gene3D" id="1.10.10.10">
    <property type="entry name" value="Winged helix-like DNA-binding domain superfamily/Winged helix DNA-binding domain"/>
    <property type="match status" value="2"/>
</dbReference>
<sequence length="363" mass="39522">MRVTTLGSSSRLEANLFKIIWSRGNLKESSMISETDLEIVNALQINPRADWSRVGDVLGLSGPTVARRWTALAEEGLAWITPAPGARYLNAGWSAFISMSSIPGEQEALIQRLCAEPAFGTVSLVSGSHDLFVDCFATSHEELTDIVTGSFAALPGLTHREVVFVTKLYRQASDWRSGTLEPARARLMSAEPLPAPAAYAPDRLDAALLAALARDGRASWAELGASCGVSPQTARRRVERFLAAGYMTLRCDTAAPVQQGLREVSLILNVPAHQVDAVGRYFAALPNCRLSAQVLGAQNLLVTLWVRDYLEVQGHERELAERAPGSVVISRQAVVRNYKRLGHVLDESGRSRSVVPLPLWREG</sequence>
<dbReference type="SMART" id="SM00344">
    <property type="entry name" value="HTH_ASNC"/>
    <property type="match status" value="2"/>
</dbReference>
<dbReference type="AlphaFoldDB" id="A0A4R5KS66"/>
<dbReference type="EMBL" id="SMRU01000006">
    <property type="protein sequence ID" value="TDF98476.1"/>
    <property type="molecule type" value="Genomic_DNA"/>
</dbReference>
<dbReference type="GO" id="GO:0043565">
    <property type="term" value="F:sequence-specific DNA binding"/>
    <property type="evidence" value="ECO:0007669"/>
    <property type="project" value="InterPro"/>
</dbReference>
<dbReference type="InterPro" id="IPR011008">
    <property type="entry name" value="Dimeric_a/b-barrel"/>
</dbReference>
<dbReference type="OrthoDB" id="4050641at2"/>
<keyword evidence="2" id="KW-0238">DNA-binding</keyword>
<dbReference type="Proteomes" id="UP000295511">
    <property type="component" value="Unassembled WGS sequence"/>
</dbReference>
<proteinExistence type="predicted"/>
<evidence type="ECO:0000259" key="4">
    <source>
        <dbReference type="Pfam" id="PF13404"/>
    </source>
</evidence>
<dbReference type="GO" id="GO:0005829">
    <property type="term" value="C:cytosol"/>
    <property type="evidence" value="ECO:0007669"/>
    <property type="project" value="TreeGrafter"/>
</dbReference>
<evidence type="ECO:0000313" key="5">
    <source>
        <dbReference type="EMBL" id="TDF98476.1"/>
    </source>
</evidence>
<keyword evidence="3" id="KW-0804">Transcription</keyword>
<comment type="caution">
    <text evidence="5">The sequence shown here is derived from an EMBL/GenBank/DDBJ whole genome shotgun (WGS) entry which is preliminary data.</text>
</comment>
<gene>
    <name evidence="5" type="ORF">E1809_06800</name>
</gene>
<dbReference type="PANTHER" id="PTHR30154:SF34">
    <property type="entry name" value="TRANSCRIPTIONAL REGULATOR AZLB"/>
    <property type="match status" value="1"/>
</dbReference>
<reference evidence="5 6" key="1">
    <citation type="submission" date="2019-03" db="EMBL/GenBank/DDBJ databases">
        <title>Whole genome sequence of Arthrobacter sp JH1-1.</title>
        <authorList>
            <person name="Trinh H.N."/>
        </authorList>
    </citation>
    <scope>NUCLEOTIDE SEQUENCE [LARGE SCALE GENOMIC DNA]</scope>
    <source>
        <strain evidence="5 6">JH1-1</strain>
    </source>
</reference>
<name>A0A4R5KS66_9MICC</name>
<dbReference type="Pfam" id="PF13404">
    <property type="entry name" value="HTH_AsnC-type"/>
    <property type="match status" value="2"/>
</dbReference>
<dbReference type="Gene3D" id="3.30.70.920">
    <property type="match status" value="1"/>
</dbReference>
<keyword evidence="6" id="KW-1185">Reference proteome</keyword>
<accession>A0A4R5KS66</accession>
<dbReference type="InterPro" id="IPR019888">
    <property type="entry name" value="Tscrpt_reg_AsnC-like"/>
</dbReference>
<dbReference type="InterPro" id="IPR036388">
    <property type="entry name" value="WH-like_DNA-bd_sf"/>
</dbReference>
<organism evidence="5 6">
    <name type="scientific">Arthrobacter terricola</name>
    <dbReference type="NCBI Taxonomy" id="2547396"/>
    <lineage>
        <taxon>Bacteria</taxon>
        <taxon>Bacillati</taxon>
        <taxon>Actinomycetota</taxon>
        <taxon>Actinomycetes</taxon>
        <taxon>Micrococcales</taxon>
        <taxon>Micrococcaceae</taxon>
        <taxon>Arthrobacter</taxon>
    </lineage>
</organism>
<feature type="domain" description="HTH asnC-type" evidence="4">
    <location>
        <begin position="34"/>
        <end position="72"/>
    </location>
</feature>